<comment type="caution">
    <text evidence="2">The sequence shown here is derived from an EMBL/GenBank/DDBJ whole genome shotgun (WGS) entry which is preliminary data.</text>
</comment>
<evidence type="ECO:0000313" key="2">
    <source>
        <dbReference type="EMBL" id="GMH60311.1"/>
    </source>
</evidence>
<accession>A0A9W6ZYL1</accession>
<name>A0A9W6ZYL1_9STRA</name>
<dbReference type="EMBL" id="BRXZ01003707">
    <property type="protein sequence ID" value="GMH60311.1"/>
    <property type="molecule type" value="Genomic_DNA"/>
</dbReference>
<reference evidence="2" key="1">
    <citation type="submission" date="2022-07" db="EMBL/GenBank/DDBJ databases">
        <title>Genome analysis of Parmales, a sister group of diatoms, reveals the evolutionary specialization of diatoms from phago-mixotrophs to photoautotrophs.</title>
        <authorList>
            <person name="Ban H."/>
            <person name="Sato S."/>
            <person name="Yoshikawa S."/>
            <person name="Kazumasa Y."/>
            <person name="Nakamura Y."/>
            <person name="Ichinomiya M."/>
            <person name="Saitoh K."/>
            <person name="Sato N."/>
            <person name="Blanc-Mathieu R."/>
            <person name="Endo H."/>
            <person name="Kuwata A."/>
            <person name="Ogata H."/>
        </authorList>
    </citation>
    <scope>NUCLEOTIDE SEQUENCE</scope>
</reference>
<evidence type="ECO:0000313" key="3">
    <source>
        <dbReference type="Proteomes" id="UP001165082"/>
    </source>
</evidence>
<keyword evidence="3" id="KW-1185">Reference proteome</keyword>
<organism evidence="2 3">
    <name type="scientific">Triparma retinervis</name>
    <dbReference type="NCBI Taxonomy" id="2557542"/>
    <lineage>
        <taxon>Eukaryota</taxon>
        <taxon>Sar</taxon>
        <taxon>Stramenopiles</taxon>
        <taxon>Ochrophyta</taxon>
        <taxon>Bolidophyceae</taxon>
        <taxon>Parmales</taxon>
        <taxon>Triparmaceae</taxon>
        <taxon>Triparma</taxon>
    </lineage>
</organism>
<dbReference type="OrthoDB" id="10667195at2759"/>
<dbReference type="Proteomes" id="UP001165082">
    <property type="component" value="Unassembled WGS sequence"/>
</dbReference>
<feature type="non-terminal residue" evidence="2">
    <location>
        <position position="208"/>
    </location>
</feature>
<feature type="region of interest" description="Disordered" evidence="1">
    <location>
        <begin position="162"/>
        <end position="183"/>
    </location>
</feature>
<sequence>LSARRSEILNLSPSSRQETSSLEYQEHARTVRRINRKLRDLPWYKAARGGGKGNPVLLCRAWVRCAVGVRGGLGSYASLLMHGANRGVLEGNFARWSVWRADGEKDQALKNAVFIMKRMGEAHVVEMGKGEGEVREMVNPPSQWWPMPFGCYKKRQRFDEEFNPRKNGGKEEERGEAGIEGRVKEVGSMIKEEIKNTNTIEEGMDKFA</sequence>
<gene>
    <name evidence="2" type="ORF">TrRE_jg1335</name>
</gene>
<proteinExistence type="predicted"/>
<dbReference type="AlphaFoldDB" id="A0A9W6ZYL1"/>
<feature type="non-terminal residue" evidence="2">
    <location>
        <position position="1"/>
    </location>
</feature>
<protein>
    <submittedName>
        <fullName evidence="2">Uncharacterized protein</fullName>
    </submittedName>
</protein>
<evidence type="ECO:0000256" key="1">
    <source>
        <dbReference type="SAM" id="MobiDB-lite"/>
    </source>
</evidence>